<evidence type="ECO:0000313" key="1">
    <source>
        <dbReference type="EMBL" id="KAK1858329.1"/>
    </source>
</evidence>
<sequence length="502" mass="50083">MHRPNAVLSASSTLIENSERIMGGQTGRFFFNTTGNAVRIPRETAPRHPRRTGRGGTAAVLFRLIEAGVAANPPLPGESPPEWIARTTGPLPGARPLVVFVALRLVRLALAAAAAGLAAAGVAGVVAADAAASAVLLAAVPTALVVAAVAGPPASQEERGDGVRRVVMTGAGAALGVGVAWLAALTAVSVGGGAAAAAAAAAAPPVLAAAVAARLVGLPLGLLFWRQPLVQLFGESGRPPRPYALAVRAWVAAVLLVAVVAGGGMRAYALLGSLGPSTAGACAVSGGVSGAIAAAGAWLVAAAVAAGVPPPAAVAAALAERVVATHGWLLRSAPTALSLLADPGGMLTALVVAAGAYGAYAAYALTFPMDLLRAGGRPPAAYLTPVSAVLTHWGVFQSEREVEDAAIAAGVTAPGGVVAGRAMRMKRAPQLLESGSRLVSRRRVLADGLRTWAQPLAADAGTDAADSLSEMLFDVMTEEEAGEWGASGRDTSWLQALLSFPL</sequence>
<gene>
    <name evidence="1" type="ORF">I4F81_000938</name>
</gene>
<evidence type="ECO:0000313" key="2">
    <source>
        <dbReference type="Proteomes" id="UP000798662"/>
    </source>
</evidence>
<organism evidence="1 2">
    <name type="scientific">Pyropia yezoensis</name>
    <name type="common">Susabi-nori</name>
    <name type="synonym">Porphyra yezoensis</name>
    <dbReference type="NCBI Taxonomy" id="2788"/>
    <lineage>
        <taxon>Eukaryota</taxon>
        <taxon>Rhodophyta</taxon>
        <taxon>Bangiophyceae</taxon>
        <taxon>Bangiales</taxon>
        <taxon>Bangiaceae</taxon>
        <taxon>Pyropia</taxon>
    </lineage>
</organism>
<keyword evidence="2" id="KW-1185">Reference proteome</keyword>
<proteinExistence type="predicted"/>
<comment type="caution">
    <text evidence="1">The sequence shown here is derived from an EMBL/GenBank/DDBJ whole genome shotgun (WGS) entry which is preliminary data.</text>
</comment>
<protein>
    <submittedName>
        <fullName evidence="1">Uncharacterized protein</fullName>
    </submittedName>
</protein>
<name>A0ACC3BK37_PYRYE</name>
<accession>A0ACC3BK37</accession>
<dbReference type="Proteomes" id="UP000798662">
    <property type="component" value="Chromosome 1"/>
</dbReference>
<dbReference type="EMBL" id="CM020618">
    <property type="protein sequence ID" value="KAK1858329.1"/>
    <property type="molecule type" value="Genomic_DNA"/>
</dbReference>
<reference evidence="1" key="1">
    <citation type="submission" date="2019-11" db="EMBL/GenBank/DDBJ databases">
        <title>Nori genome reveals adaptations in red seaweeds to the harsh intertidal environment.</title>
        <authorList>
            <person name="Wang D."/>
            <person name="Mao Y."/>
        </authorList>
    </citation>
    <scope>NUCLEOTIDE SEQUENCE</scope>
    <source>
        <tissue evidence="1">Gametophyte</tissue>
    </source>
</reference>